<organism evidence="4 5">
    <name type="scientific">Thalassotalea nanhaiensis</name>
    <dbReference type="NCBI Taxonomy" id="3065648"/>
    <lineage>
        <taxon>Bacteria</taxon>
        <taxon>Pseudomonadati</taxon>
        <taxon>Pseudomonadota</taxon>
        <taxon>Gammaproteobacteria</taxon>
        <taxon>Alteromonadales</taxon>
        <taxon>Colwelliaceae</taxon>
        <taxon>Thalassotalea</taxon>
    </lineage>
</organism>
<dbReference type="PROSITE" id="PS51257">
    <property type="entry name" value="PROKAR_LIPOPROTEIN"/>
    <property type="match status" value="1"/>
</dbReference>
<keyword evidence="5" id="KW-1185">Reference proteome</keyword>
<dbReference type="InterPro" id="IPR006644">
    <property type="entry name" value="Cadg"/>
</dbReference>
<dbReference type="InterPro" id="IPR028974">
    <property type="entry name" value="TSP_type-3_rpt"/>
</dbReference>
<dbReference type="EMBL" id="CP134146">
    <property type="protein sequence ID" value="WNC67351.1"/>
    <property type="molecule type" value="Genomic_DNA"/>
</dbReference>
<proteinExistence type="predicted"/>
<dbReference type="Gene3D" id="2.130.10.30">
    <property type="entry name" value="Regulator of chromosome condensation 1/beta-lactamase-inhibitor protein II"/>
    <property type="match status" value="1"/>
</dbReference>
<dbReference type="RefSeq" id="WP_348386515.1">
    <property type="nucleotide sequence ID" value="NZ_CP134146.1"/>
</dbReference>
<accession>A0ABY9TEZ0</accession>
<feature type="compositionally biased region" description="Acidic residues" evidence="1">
    <location>
        <begin position="423"/>
        <end position="433"/>
    </location>
</feature>
<evidence type="ECO:0000313" key="5">
    <source>
        <dbReference type="Proteomes" id="UP001248581"/>
    </source>
</evidence>
<feature type="chain" id="PRO_5047195572" evidence="2">
    <location>
        <begin position="23"/>
        <end position="906"/>
    </location>
</feature>
<evidence type="ECO:0000259" key="3">
    <source>
        <dbReference type="SMART" id="SM00736"/>
    </source>
</evidence>
<feature type="domain" description="Dystroglycan-type cadherin-like" evidence="3">
    <location>
        <begin position="137"/>
        <end position="222"/>
    </location>
</feature>
<dbReference type="SUPFAM" id="SSF49313">
    <property type="entry name" value="Cadherin-like"/>
    <property type="match status" value="2"/>
</dbReference>
<dbReference type="SUPFAM" id="SSF103647">
    <property type="entry name" value="TSP type-3 repeat"/>
    <property type="match status" value="1"/>
</dbReference>
<feature type="region of interest" description="Disordered" evidence="1">
    <location>
        <begin position="26"/>
        <end position="49"/>
    </location>
</feature>
<dbReference type="Pfam" id="PF05345">
    <property type="entry name" value="He_PIG"/>
    <property type="match status" value="2"/>
</dbReference>
<keyword evidence="2" id="KW-0732">Signal</keyword>
<name>A0ABY9TEZ0_9GAMM</name>
<evidence type="ECO:0000256" key="1">
    <source>
        <dbReference type="SAM" id="MobiDB-lite"/>
    </source>
</evidence>
<protein>
    <submittedName>
        <fullName evidence="4">Ig domain-containing protein</fullName>
    </submittedName>
</protein>
<feature type="signal peptide" evidence="2">
    <location>
        <begin position="1"/>
        <end position="22"/>
    </location>
</feature>
<sequence>MLSNFRRSQLAVVLFTTLGVTACGGGGGGGSDKPNPPLPTNSAPTISGTPITAIDENQAYSFTPSASDAENDSLSFSVTNKPSWLNINSSTGELSGTPNYSHAGEYTDITISVSDGAKSTSLTSFSISVNDVFNLSGLNNDSVAEEQAYSFTPTITGAGNEDVFSSDNLPGWLSLNSATGQLSGTPTSEDAGTYTVTINADNGFTAISHTITITVTDSQVIAPGDFIVNGKVIDGYISGANVFIDFNNDLNHDDNEPSDISSAIAGEEGSFSIVVSEADVSKLVHANLVAELGTGAGINADDVSRDDDDFQALPIKLMGTSMLDVDTSLEQADVMITPFSHLVQKLVKDSAETSGVLLSDLNKSSLKIFLDQAKLAVTNEQQVDLAIAMSDFFADDIDVAIRDALATKAKALIEELQLRNNDSDNDGVSDFEDAFPNNPDWQKDTDNDGLADEDPNELDIDGDGLTNADDPNPAVYHKFEFVKPAPRANFGEICVGDALNDELLCLNNGEWAKPTTFANKQFNFNADTITTSSIVAVGQTSCVLTNNKVYCFGGDVGLEFENKYGVGLPAYAINPSDIQGGSSSICFLDDAGVHCFDGGFSDGLMITEQPDNLDNITDMSVLADSVCVIADGDVVCWGGNQYNINADVNATTFNQPKKLYNTASIFCVEDTERFQCWGATERLIHEIDHQSSSISDVSFTGKNVCLTDETGAYCYGYSPSDNVNNIAEKYVYGDIYDPTDASTVLLDLTFSQDGEGNVIPVELNPNSITPEVFNEELHTRELVDDPIEIPQLNSPASIVAVAHKNQSVCFVDNNVDGEFVQCNTTMFCKAELASESALVANPETFPVDAYVWNCDEHHYNMDVNSDHAITELEMNSNSACAFTVSGAYCEARDGSFVGDVVVPTNN</sequence>
<dbReference type="InterPro" id="IPR015919">
    <property type="entry name" value="Cadherin-like_sf"/>
</dbReference>
<dbReference type="InterPro" id="IPR013783">
    <property type="entry name" value="Ig-like_fold"/>
</dbReference>
<feature type="region of interest" description="Disordered" evidence="1">
    <location>
        <begin position="423"/>
        <end position="459"/>
    </location>
</feature>
<feature type="compositionally biased region" description="Acidic residues" evidence="1">
    <location>
        <begin position="447"/>
        <end position="459"/>
    </location>
</feature>
<dbReference type="SUPFAM" id="SSF50985">
    <property type="entry name" value="RCC1/BLIP-II"/>
    <property type="match status" value="1"/>
</dbReference>
<dbReference type="Proteomes" id="UP001248581">
    <property type="component" value="Chromosome"/>
</dbReference>
<evidence type="ECO:0000256" key="2">
    <source>
        <dbReference type="SAM" id="SignalP"/>
    </source>
</evidence>
<dbReference type="Gene3D" id="2.60.40.10">
    <property type="entry name" value="Immunoglobulins"/>
    <property type="match status" value="2"/>
</dbReference>
<dbReference type="InterPro" id="IPR009091">
    <property type="entry name" value="RCC1/BLIP-II"/>
</dbReference>
<dbReference type="SMART" id="SM00736">
    <property type="entry name" value="CADG"/>
    <property type="match status" value="2"/>
</dbReference>
<feature type="compositionally biased region" description="Polar residues" evidence="1">
    <location>
        <begin position="40"/>
        <end position="49"/>
    </location>
</feature>
<reference evidence="5" key="1">
    <citation type="submission" date="2023-09" db="EMBL/GenBank/DDBJ databases">
        <authorList>
            <person name="Li S."/>
            <person name="Li X."/>
            <person name="Zhang C."/>
            <person name="Zhao Z."/>
        </authorList>
    </citation>
    <scope>NUCLEOTIDE SEQUENCE [LARGE SCALE GENOMIC DNA]</scope>
    <source>
        <strain evidence="5">SQ345</strain>
    </source>
</reference>
<evidence type="ECO:0000313" key="4">
    <source>
        <dbReference type="EMBL" id="WNC67351.1"/>
    </source>
</evidence>
<feature type="domain" description="Dystroglycan-type cadherin-like" evidence="3">
    <location>
        <begin position="41"/>
        <end position="136"/>
    </location>
</feature>
<dbReference type="Gene3D" id="4.10.1080.10">
    <property type="entry name" value="TSP type-3 repeat"/>
    <property type="match status" value="1"/>
</dbReference>
<gene>
    <name evidence="4" type="ORF">RI845_12575</name>
</gene>